<dbReference type="Gene3D" id="3.90.950.10">
    <property type="match status" value="1"/>
</dbReference>
<keyword evidence="13" id="KW-1185">Reference proteome</keyword>
<dbReference type="NCBIfam" id="TIGR00042">
    <property type="entry name" value="RdgB/HAM1 family non-canonical purine NTP pyrophosphatase"/>
    <property type="match status" value="1"/>
</dbReference>
<sequence length="197" mass="21219">MPTEVVLASRNAGKLKEMQALLAPLGWELRLVTDFSDEEPEESAPTFIENALIKARHASKVSGLPAIADDSGIEVDFLDGQPGVHSARYAAKGAGDRANNRKLMGALEGVAEQDRGAQFVCVMVFLRHAADPTPLIAQGAWRGRILHTPQGEGGFGYDPLFWVPGHDCSAAQLDPAVKNRLSHRAQAAAELLDMLRD</sequence>
<comment type="similarity">
    <text evidence="1 10 11">Belongs to the HAM1 NTPase family.</text>
</comment>
<dbReference type="InterPro" id="IPR002637">
    <property type="entry name" value="RdgB/HAM1"/>
</dbReference>
<dbReference type="FunFam" id="3.90.950.10:FF:000001">
    <property type="entry name" value="dITP/XTP pyrophosphatase"/>
    <property type="match status" value="1"/>
</dbReference>
<evidence type="ECO:0000256" key="2">
    <source>
        <dbReference type="ARBA" id="ARBA00011738"/>
    </source>
</evidence>
<accession>A0A2S5TJ03</accession>
<feature type="binding site" evidence="10">
    <location>
        <begin position="9"/>
        <end position="14"/>
    </location>
    <ligand>
        <name>substrate</name>
    </ligand>
</feature>
<comment type="function">
    <text evidence="10">Pyrophosphatase that catalyzes the hydrolysis of nucleoside triphosphates to their monophosphate derivatives, with a high preference for the non-canonical purine nucleotides XTP (xanthosine triphosphate), dITP (deoxyinosine triphosphate) and ITP. Seems to function as a house-cleaning enzyme that removes non-canonical purine nucleotides from the nucleotide pool, thus preventing their incorporation into DNA/RNA and avoiding chromosomal lesions.</text>
</comment>
<keyword evidence="3 10" id="KW-0479">Metal-binding</keyword>
<dbReference type="SUPFAM" id="SSF52972">
    <property type="entry name" value="ITPase-like"/>
    <property type="match status" value="1"/>
</dbReference>
<dbReference type="GO" id="GO:0009117">
    <property type="term" value="P:nucleotide metabolic process"/>
    <property type="evidence" value="ECO:0007669"/>
    <property type="project" value="UniProtKB-KW"/>
</dbReference>
<evidence type="ECO:0000313" key="13">
    <source>
        <dbReference type="Proteomes" id="UP000238220"/>
    </source>
</evidence>
<comment type="caution">
    <text evidence="12">The sequence shown here is derived from an EMBL/GenBank/DDBJ whole genome shotgun (WGS) entry which is preliminary data.</text>
</comment>
<organism evidence="12 13">
    <name type="scientific">Solimonas fluminis</name>
    <dbReference type="NCBI Taxonomy" id="2086571"/>
    <lineage>
        <taxon>Bacteria</taxon>
        <taxon>Pseudomonadati</taxon>
        <taxon>Pseudomonadota</taxon>
        <taxon>Gammaproteobacteria</taxon>
        <taxon>Nevskiales</taxon>
        <taxon>Nevskiaceae</taxon>
        <taxon>Solimonas</taxon>
    </lineage>
</organism>
<dbReference type="EC" id="3.6.1.66" evidence="10"/>
<dbReference type="PANTHER" id="PTHR11067">
    <property type="entry name" value="INOSINE TRIPHOSPHATE PYROPHOSPHATASE/HAM1 PROTEIN"/>
    <property type="match status" value="1"/>
</dbReference>
<dbReference type="CDD" id="cd00515">
    <property type="entry name" value="HAM1"/>
    <property type="match status" value="1"/>
</dbReference>
<feature type="binding site" evidence="10">
    <location>
        <position position="71"/>
    </location>
    <ligand>
        <name>substrate</name>
    </ligand>
</feature>
<feature type="binding site" evidence="10">
    <location>
        <begin position="183"/>
        <end position="184"/>
    </location>
    <ligand>
        <name>substrate</name>
    </ligand>
</feature>
<evidence type="ECO:0000256" key="5">
    <source>
        <dbReference type="ARBA" id="ARBA00022801"/>
    </source>
</evidence>
<dbReference type="GO" id="GO:0046872">
    <property type="term" value="F:metal ion binding"/>
    <property type="evidence" value="ECO:0007669"/>
    <property type="project" value="UniProtKB-KW"/>
</dbReference>
<dbReference type="GO" id="GO:0009146">
    <property type="term" value="P:purine nucleoside triphosphate catabolic process"/>
    <property type="evidence" value="ECO:0007669"/>
    <property type="project" value="UniProtKB-UniRule"/>
</dbReference>
<name>A0A2S5TJ03_9GAMM</name>
<dbReference type="GO" id="GO:0000166">
    <property type="term" value="F:nucleotide binding"/>
    <property type="evidence" value="ECO:0007669"/>
    <property type="project" value="UniProtKB-KW"/>
</dbReference>
<keyword evidence="5 10" id="KW-0378">Hydrolase</keyword>
<comment type="subunit">
    <text evidence="2 10">Homodimer.</text>
</comment>
<evidence type="ECO:0000256" key="4">
    <source>
        <dbReference type="ARBA" id="ARBA00022741"/>
    </source>
</evidence>
<protein>
    <recommendedName>
        <fullName evidence="10">dITP/XTP pyrophosphatase</fullName>
        <ecNumber evidence="10">3.6.1.66</ecNumber>
    </recommendedName>
    <alternativeName>
        <fullName evidence="10">Non-canonical purine NTP pyrophosphatase</fullName>
    </alternativeName>
    <alternativeName>
        <fullName evidence="10">Non-standard purine NTP pyrophosphatase</fullName>
    </alternativeName>
    <alternativeName>
        <fullName evidence="10">Nucleoside-triphosphate diphosphatase</fullName>
    </alternativeName>
    <alternativeName>
        <fullName evidence="10">Nucleoside-triphosphate pyrophosphatase</fullName>
        <shortName evidence="10">NTPase</shortName>
    </alternativeName>
</protein>
<feature type="active site" description="Proton acceptor" evidence="10">
    <location>
        <position position="70"/>
    </location>
</feature>
<dbReference type="Proteomes" id="UP000238220">
    <property type="component" value="Unassembled WGS sequence"/>
</dbReference>
<feature type="binding site" evidence="10">
    <location>
        <position position="70"/>
    </location>
    <ligand>
        <name>Mg(2+)</name>
        <dbReference type="ChEBI" id="CHEBI:18420"/>
    </ligand>
</feature>
<dbReference type="InterPro" id="IPR029001">
    <property type="entry name" value="ITPase-like_fam"/>
</dbReference>
<feature type="binding site" evidence="10">
    <location>
        <position position="178"/>
    </location>
    <ligand>
        <name>substrate</name>
    </ligand>
</feature>
<evidence type="ECO:0000256" key="7">
    <source>
        <dbReference type="ARBA" id="ARBA00023080"/>
    </source>
</evidence>
<comment type="catalytic activity">
    <reaction evidence="10">
        <text>ITP + H2O = IMP + diphosphate + H(+)</text>
        <dbReference type="Rhea" id="RHEA:29399"/>
        <dbReference type="ChEBI" id="CHEBI:15377"/>
        <dbReference type="ChEBI" id="CHEBI:15378"/>
        <dbReference type="ChEBI" id="CHEBI:33019"/>
        <dbReference type="ChEBI" id="CHEBI:58053"/>
        <dbReference type="ChEBI" id="CHEBI:61402"/>
        <dbReference type="EC" id="3.6.1.66"/>
    </reaction>
</comment>
<keyword evidence="6 10" id="KW-0460">Magnesium</keyword>
<evidence type="ECO:0000256" key="6">
    <source>
        <dbReference type="ARBA" id="ARBA00022842"/>
    </source>
</evidence>
<feature type="binding site" evidence="10">
    <location>
        <position position="41"/>
    </location>
    <ligand>
        <name>Mg(2+)</name>
        <dbReference type="ChEBI" id="CHEBI:18420"/>
    </ligand>
</feature>
<comment type="catalytic activity">
    <reaction evidence="9 10">
        <text>XTP + H2O = XMP + diphosphate + H(+)</text>
        <dbReference type="Rhea" id="RHEA:28610"/>
        <dbReference type="ChEBI" id="CHEBI:15377"/>
        <dbReference type="ChEBI" id="CHEBI:15378"/>
        <dbReference type="ChEBI" id="CHEBI:33019"/>
        <dbReference type="ChEBI" id="CHEBI:57464"/>
        <dbReference type="ChEBI" id="CHEBI:61314"/>
        <dbReference type="EC" id="3.6.1.66"/>
    </reaction>
</comment>
<proteinExistence type="inferred from homology"/>
<evidence type="ECO:0000256" key="10">
    <source>
        <dbReference type="HAMAP-Rule" id="MF_01405"/>
    </source>
</evidence>
<evidence type="ECO:0000256" key="3">
    <source>
        <dbReference type="ARBA" id="ARBA00022723"/>
    </source>
</evidence>
<evidence type="ECO:0000256" key="1">
    <source>
        <dbReference type="ARBA" id="ARBA00008023"/>
    </source>
</evidence>
<keyword evidence="7 10" id="KW-0546">Nucleotide metabolism</keyword>
<evidence type="ECO:0000313" key="12">
    <source>
        <dbReference type="EMBL" id="PPE74963.1"/>
    </source>
</evidence>
<dbReference type="EMBL" id="PSNW01000002">
    <property type="protein sequence ID" value="PPE74963.1"/>
    <property type="molecule type" value="Genomic_DNA"/>
</dbReference>
<dbReference type="InterPro" id="IPR020922">
    <property type="entry name" value="dITP/XTP_pyrophosphatase"/>
</dbReference>
<evidence type="ECO:0000256" key="11">
    <source>
        <dbReference type="RuleBase" id="RU003781"/>
    </source>
</evidence>
<gene>
    <name evidence="12" type="primary">rdgB</name>
    <name evidence="12" type="ORF">C3942_04615</name>
</gene>
<reference evidence="12 13" key="1">
    <citation type="submission" date="2018-02" db="EMBL/GenBank/DDBJ databases">
        <title>Genome sequencing of Solimonas sp. HR-BB.</title>
        <authorList>
            <person name="Lee Y."/>
            <person name="Jeon C.O."/>
        </authorList>
    </citation>
    <scope>NUCLEOTIDE SEQUENCE [LARGE SCALE GENOMIC DNA]</scope>
    <source>
        <strain evidence="12 13">HR-BB</strain>
    </source>
</reference>
<dbReference type="OrthoDB" id="9807456at2"/>
<comment type="cofactor">
    <cofactor evidence="10">
        <name>Mg(2+)</name>
        <dbReference type="ChEBI" id="CHEBI:18420"/>
    </cofactor>
    <text evidence="10">Binds 1 Mg(2+) ion per subunit.</text>
</comment>
<dbReference type="Pfam" id="PF01725">
    <property type="entry name" value="Ham1p_like"/>
    <property type="match status" value="1"/>
</dbReference>
<feature type="binding site" evidence="10">
    <location>
        <begin position="155"/>
        <end position="158"/>
    </location>
    <ligand>
        <name>substrate</name>
    </ligand>
</feature>
<dbReference type="GO" id="GO:0017111">
    <property type="term" value="F:ribonucleoside triphosphate phosphatase activity"/>
    <property type="evidence" value="ECO:0007669"/>
    <property type="project" value="InterPro"/>
</dbReference>
<dbReference type="GO" id="GO:0036220">
    <property type="term" value="F:ITP diphosphatase activity"/>
    <property type="evidence" value="ECO:0007669"/>
    <property type="project" value="UniProtKB-UniRule"/>
</dbReference>
<dbReference type="GO" id="GO:0035870">
    <property type="term" value="F:dITP diphosphatase activity"/>
    <property type="evidence" value="ECO:0007669"/>
    <property type="project" value="UniProtKB-UniRule"/>
</dbReference>
<dbReference type="RefSeq" id="WP_104229190.1">
    <property type="nucleotide sequence ID" value="NZ_PSNW01000002.1"/>
</dbReference>
<evidence type="ECO:0000256" key="8">
    <source>
        <dbReference type="ARBA" id="ARBA00051875"/>
    </source>
</evidence>
<comment type="catalytic activity">
    <reaction evidence="8 10">
        <text>dITP + H2O = dIMP + diphosphate + H(+)</text>
        <dbReference type="Rhea" id="RHEA:28342"/>
        <dbReference type="ChEBI" id="CHEBI:15377"/>
        <dbReference type="ChEBI" id="CHEBI:15378"/>
        <dbReference type="ChEBI" id="CHEBI:33019"/>
        <dbReference type="ChEBI" id="CHEBI:61194"/>
        <dbReference type="ChEBI" id="CHEBI:61382"/>
        <dbReference type="EC" id="3.6.1.66"/>
    </reaction>
</comment>
<dbReference type="GO" id="GO:0036222">
    <property type="term" value="F:XTP diphosphatase activity"/>
    <property type="evidence" value="ECO:0007669"/>
    <property type="project" value="UniProtKB-UniRule"/>
</dbReference>
<dbReference type="PANTHER" id="PTHR11067:SF9">
    <property type="entry name" value="INOSINE TRIPHOSPHATE PYROPHOSPHATASE"/>
    <property type="match status" value="1"/>
</dbReference>
<evidence type="ECO:0000256" key="9">
    <source>
        <dbReference type="ARBA" id="ARBA00052017"/>
    </source>
</evidence>
<keyword evidence="4 10" id="KW-0547">Nucleotide-binding</keyword>
<dbReference type="AlphaFoldDB" id="A0A2S5TJ03"/>
<dbReference type="GO" id="GO:0005829">
    <property type="term" value="C:cytosol"/>
    <property type="evidence" value="ECO:0007669"/>
    <property type="project" value="TreeGrafter"/>
</dbReference>
<dbReference type="HAMAP" id="MF_01405">
    <property type="entry name" value="Non_canon_purine_NTPase"/>
    <property type="match status" value="1"/>
</dbReference>